<dbReference type="Pfam" id="PF13239">
    <property type="entry name" value="2TM"/>
    <property type="match status" value="1"/>
</dbReference>
<keyword evidence="1" id="KW-1133">Transmembrane helix</keyword>
<evidence type="ECO:0000313" key="3">
    <source>
        <dbReference type="EMBL" id="AWX43149.1"/>
    </source>
</evidence>
<dbReference type="InterPro" id="IPR025698">
    <property type="entry name" value="2TM_dom"/>
</dbReference>
<dbReference type="KEGG" id="spon:HME9304_00136"/>
<organism evidence="3 4">
    <name type="scientific">Flagellimonas maritima</name>
    <dbReference type="NCBI Taxonomy" id="1383885"/>
    <lineage>
        <taxon>Bacteria</taxon>
        <taxon>Pseudomonadati</taxon>
        <taxon>Bacteroidota</taxon>
        <taxon>Flavobacteriia</taxon>
        <taxon>Flavobacteriales</taxon>
        <taxon>Flavobacteriaceae</taxon>
        <taxon>Flagellimonas</taxon>
    </lineage>
</organism>
<keyword evidence="1" id="KW-0812">Transmembrane</keyword>
<evidence type="ECO:0000256" key="1">
    <source>
        <dbReference type="SAM" id="Phobius"/>
    </source>
</evidence>
<gene>
    <name evidence="3" type="ORF">HME9304_00136</name>
</gene>
<keyword evidence="1" id="KW-0472">Membrane</keyword>
<evidence type="ECO:0000259" key="2">
    <source>
        <dbReference type="Pfam" id="PF13239"/>
    </source>
</evidence>
<feature type="transmembrane region" description="Helical" evidence="1">
    <location>
        <begin position="21"/>
        <end position="42"/>
    </location>
</feature>
<accession>A0A2Z4LMY9</accession>
<dbReference type="RefSeq" id="WP_164674696.1">
    <property type="nucleotide sequence ID" value="NZ_CP030104.1"/>
</dbReference>
<sequence length="114" mass="13246">MKQVYTNRERAKKRVSQLKSLYSHITVYIIINIILFAIKAYYLDIFENIASGGVTIGSLLSWDILSTPIFWGVILVVHSIRVYSNPMIEKWETKQIQKYMQKEEGASGQNKNFK</sequence>
<feature type="domain" description="2TM" evidence="2">
    <location>
        <begin position="9"/>
        <end position="101"/>
    </location>
</feature>
<reference evidence="3 4" key="1">
    <citation type="submission" date="2018-06" db="EMBL/GenBank/DDBJ databases">
        <title>Spongiibacterium sp. HME9304 Genome sequencing and assembly.</title>
        <authorList>
            <person name="Kang H."/>
            <person name="Kim H."/>
            <person name="Joh K."/>
        </authorList>
    </citation>
    <scope>NUCLEOTIDE SEQUENCE [LARGE SCALE GENOMIC DNA]</scope>
    <source>
        <strain evidence="3 4">HME9304</strain>
    </source>
</reference>
<proteinExistence type="predicted"/>
<protein>
    <recommendedName>
        <fullName evidence="2">2TM domain-containing protein</fullName>
    </recommendedName>
</protein>
<dbReference type="AlphaFoldDB" id="A0A2Z4LMY9"/>
<feature type="transmembrane region" description="Helical" evidence="1">
    <location>
        <begin position="54"/>
        <end position="77"/>
    </location>
</feature>
<keyword evidence="4" id="KW-1185">Reference proteome</keyword>
<name>A0A2Z4LMY9_9FLAO</name>
<dbReference type="Proteomes" id="UP000248536">
    <property type="component" value="Chromosome"/>
</dbReference>
<dbReference type="EMBL" id="CP030104">
    <property type="protein sequence ID" value="AWX43149.1"/>
    <property type="molecule type" value="Genomic_DNA"/>
</dbReference>
<evidence type="ECO:0000313" key="4">
    <source>
        <dbReference type="Proteomes" id="UP000248536"/>
    </source>
</evidence>